<comment type="similarity">
    <text evidence="5 19">Belongs to the CDP-alcohol phosphatidyltransferase class-I family.</text>
</comment>
<evidence type="ECO:0000313" key="22">
    <source>
        <dbReference type="Proteomes" id="UP000322976"/>
    </source>
</evidence>
<dbReference type="NCBIfam" id="TIGR00560">
    <property type="entry name" value="pgsA"/>
    <property type="match status" value="1"/>
</dbReference>
<dbReference type="UniPathway" id="UPA00084">
    <property type="reaction ID" value="UER00503"/>
</dbReference>
<dbReference type="PANTHER" id="PTHR14269">
    <property type="entry name" value="CDP-DIACYLGLYCEROL--GLYCEROL-3-PHOSPHATE 3-PHOSPHATIDYLTRANSFERASE-RELATED"/>
    <property type="match status" value="1"/>
</dbReference>
<dbReference type="PANTHER" id="PTHR14269:SF62">
    <property type="entry name" value="CDP-DIACYLGLYCEROL--GLYCEROL-3-PHOSPHATE 3-PHOSPHATIDYLTRANSFERASE 1, CHLOROPLASTIC"/>
    <property type="match status" value="1"/>
</dbReference>
<dbReference type="RefSeq" id="WP_149545326.1">
    <property type="nucleotide sequence ID" value="NZ_VTPS01000009.1"/>
</dbReference>
<dbReference type="GO" id="GO:0005886">
    <property type="term" value="C:plasma membrane"/>
    <property type="evidence" value="ECO:0007669"/>
    <property type="project" value="UniProtKB-SubCell"/>
</dbReference>
<dbReference type="InterPro" id="IPR004570">
    <property type="entry name" value="Phosphatidylglycerol_P_synth"/>
</dbReference>
<evidence type="ECO:0000256" key="4">
    <source>
        <dbReference type="ARBA" id="ARBA00005189"/>
    </source>
</evidence>
<comment type="pathway">
    <text evidence="4">Lipid metabolism.</text>
</comment>
<evidence type="ECO:0000256" key="20">
    <source>
        <dbReference type="SAM" id="Phobius"/>
    </source>
</evidence>
<dbReference type="Pfam" id="PF01066">
    <property type="entry name" value="CDP-OH_P_transf"/>
    <property type="match status" value="1"/>
</dbReference>
<evidence type="ECO:0000256" key="7">
    <source>
        <dbReference type="ARBA" id="ARBA00014944"/>
    </source>
</evidence>
<evidence type="ECO:0000313" key="21">
    <source>
        <dbReference type="EMBL" id="TZE82054.1"/>
    </source>
</evidence>
<evidence type="ECO:0000256" key="11">
    <source>
        <dbReference type="ARBA" id="ARBA00022692"/>
    </source>
</evidence>
<evidence type="ECO:0000256" key="6">
    <source>
        <dbReference type="ARBA" id="ARBA00013170"/>
    </source>
</evidence>
<evidence type="ECO:0000256" key="1">
    <source>
        <dbReference type="ARBA" id="ARBA00003973"/>
    </source>
</evidence>
<dbReference type="Proteomes" id="UP000322976">
    <property type="component" value="Unassembled WGS sequence"/>
</dbReference>
<protein>
    <recommendedName>
        <fullName evidence="7 18">CDP-diacylglycerol--glycerol-3-phosphate 3-phosphatidyltransferase</fullName>
        <ecNumber evidence="6 18">2.7.8.5</ecNumber>
    </recommendedName>
</protein>
<dbReference type="PROSITE" id="PS00379">
    <property type="entry name" value="CDP_ALCOHOL_P_TRANSF"/>
    <property type="match status" value="1"/>
</dbReference>
<keyword evidence="9" id="KW-0444">Lipid biosynthesis</keyword>
<keyword evidence="14 20" id="KW-0472">Membrane</keyword>
<proteinExistence type="inferred from homology"/>
<keyword evidence="22" id="KW-1185">Reference proteome</keyword>
<comment type="caution">
    <text evidence="21">The sequence shown here is derived from an EMBL/GenBank/DDBJ whole genome shotgun (WGS) entry which is preliminary data.</text>
</comment>
<keyword evidence="10 19" id="KW-0808">Transferase</keyword>
<reference evidence="21 22" key="1">
    <citation type="submission" date="2019-08" db="EMBL/GenBank/DDBJ databases">
        <title>Calorimonas adulescens gen. nov., sp. nov., an anaerobic thermophilic bacterium from Sakhalin hot spring.</title>
        <authorList>
            <person name="Khomyakova M.A."/>
            <person name="Merkel A.Y."/>
            <person name="Novikov A."/>
            <person name="Bonch-Osmolovskaya E.A."/>
            <person name="Slobodkin A.I."/>
        </authorList>
    </citation>
    <scope>NUCLEOTIDE SEQUENCE [LARGE SCALE GENOMIC DNA]</scope>
    <source>
        <strain evidence="21 22">A05MB</strain>
    </source>
</reference>
<evidence type="ECO:0000256" key="18">
    <source>
        <dbReference type="NCBIfam" id="TIGR00560"/>
    </source>
</evidence>
<keyword evidence="8" id="KW-1003">Cell membrane</keyword>
<evidence type="ECO:0000256" key="8">
    <source>
        <dbReference type="ARBA" id="ARBA00022475"/>
    </source>
</evidence>
<sequence length="179" mass="19805">MGLANKLTLIRILLVPIIIIFMLSGSKNGYVISAVLFIIAAITDELDGYIARTRNEITKFGKLIDPIADKLLITATLIMLVEIGRLPAWVAIIIIGREFIVTGIRMIALTEGIIISASNLGKLKTIAQMIAICSLMLNNYPFYLINIPFSTIAMFVALIITIISGIDYIYKSRKLIYNI</sequence>
<dbReference type="GO" id="GO:0006655">
    <property type="term" value="P:phosphatidylglycerol biosynthetic process"/>
    <property type="evidence" value="ECO:0007669"/>
    <property type="project" value="UniProtKB-UniPathway"/>
</dbReference>
<evidence type="ECO:0000256" key="5">
    <source>
        <dbReference type="ARBA" id="ARBA00010441"/>
    </source>
</evidence>
<accession>A0A5D8QD54</accession>
<dbReference type="AlphaFoldDB" id="A0A5D8QD54"/>
<dbReference type="EMBL" id="VTPS01000009">
    <property type="protein sequence ID" value="TZE82054.1"/>
    <property type="molecule type" value="Genomic_DNA"/>
</dbReference>
<feature type="transmembrane region" description="Helical" evidence="20">
    <location>
        <begin position="99"/>
        <end position="118"/>
    </location>
</feature>
<feature type="transmembrane region" description="Helical" evidence="20">
    <location>
        <begin position="149"/>
        <end position="170"/>
    </location>
</feature>
<evidence type="ECO:0000256" key="14">
    <source>
        <dbReference type="ARBA" id="ARBA00023136"/>
    </source>
</evidence>
<name>A0A5D8QD54_9THEO</name>
<comment type="subcellular location">
    <subcellularLocation>
        <location evidence="2">Cell membrane</location>
        <topology evidence="2">Multi-pass membrane protein</topology>
    </subcellularLocation>
</comment>
<organism evidence="21 22">
    <name type="scientific">Calorimonas adulescens</name>
    <dbReference type="NCBI Taxonomy" id="2606906"/>
    <lineage>
        <taxon>Bacteria</taxon>
        <taxon>Bacillati</taxon>
        <taxon>Bacillota</taxon>
        <taxon>Clostridia</taxon>
        <taxon>Thermoanaerobacterales</taxon>
        <taxon>Thermoanaerobacteraceae</taxon>
        <taxon>Calorimonas</taxon>
    </lineage>
</organism>
<feature type="transmembrane region" description="Helical" evidence="20">
    <location>
        <begin position="7"/>
        <end position="24"/>
    </location>
</feature>
<dbReference type="InterPro" id="IPR000462">
    <property type="entry name" value="CDP-OH_P_trans"/>
</dbReference>
<keyword evidence="13" id="KW-0443">Lipid metabolism</keyword>
<dbReference type="GO" id="GO:0008444">
    <property type="term" value="F:CDP-diacylglycerol-glycerol-3-phosphate 3-phosphatidyltransferase activity"/>
    <property type="evidence" value="ECO:0007669"/>
    <property type="project" value="UniProtKB-UniRule"/>
</dbReference>
<dbReference type="Gene3D" id="1.20.120.1760">
    <property type="match status" value="1"/>
</dbReference>
<feature type="transmembrane region" description="Helical" evidence="20">
    <location>
        <begin position="71"/>
        <end position="93"/>
    </location>
</feature>
<dbReference type="InterPro" id="IPR048254">
    <property type="entry name" value="CDP_ALCOHOL_P_TRANSF_CS"/>
</dbReference>
<comment type="catalytic activity">
    <reaction evidence="17">
        <text>a CDP-1,2-diacyl-sn-glycerol + sn-glycerol 3-phosphate = a 1,2-diacyl-sn-glycero-3-phospho-(1'-sn-glycero-3'-phosphate) + CMP + H(+)</text>
        <dbReference type="Rhea" id="RHEA:12593"/>
        <dbReference type="ChEBI" id="CHEBI:15378"/>
        <dbReference type="ChEBI" id="CHEBI:57597"/>
        <dbReference type="ChEBI" id="CHEBI:58332"/>
        <dbReference type="ChEBI" id="CHEBI:60110"/>
        <dbReference type="ChEBI" id="CHEBI:60377"/>
        <dbReference type="EC" id="2.7.8.5"/>
    </reaction>
</comment>
<evidence type="ECO:0000256" key="19">
    <source>
        <dbReference type="RuleBase" id="RU003750"/>
    </source>
</evidence>
<keyword evidence="15" id="KW-0594">Phospholipid biosynthesis</keyword>
<evidence type="ECO:0000256" key="17">
    <source>
        <dbReference type="ARBA" id="ARBA00048586"/>
    </source>
</evidence>
<dbReference type="InterPro" id="IPR043130">
    <property type="entry name" value="CDP-OH_PTrfase_TM_dom"/>
</dbReference>
<evidence type="ECO:0000256" key="13">
    <source>
        <dbReference type="ARBA" id="ARBA00023098"/>
    </source>
</evidence>
<dbReference type="InterPro" id="IPR050324">
    <property type="entry name" value="CDP-alcohol_PTase-I"/>
</dbReference>
<comment type="pathway">
    <text evidence="3">Phospholipid metabolism; phosphatidylglycerol biosynthesis; phosphatidylglycerol from CDP-diacylglycerol: step 1/2.</text>
</comment>
<evidence type="ECO:0000256" key="15">
    <source>
        <dbReference type="ARBA" id="ARBA00023209"/>
    </source>
</evidence>
<dbReference type="PIRSF" id="PIRSF000847">
    <property type="entry name" value="Phos_ph_gly_syn"/>
    <property type="match status" value="1"/>
</dbReference>
<dbReference type="FunFam" id="1.20.120.1760:FF:000004">
    <property type="entry name" value="CDP-diacylglycerol--glycerol-3-phosphate 3-phosphatidyltransferase"/>
    <property type="match status" value="1"/>
</dbReference>
<keyword evidence="11 20" id="KW-0812">Transmembrane</keyword>
<keyword evidence="12 20" id="KW-1133">Transmembrane helix</keyword>
<keyword evidence="16" id="KW-1208">Phospholipid metabolism</keyword>
<evidence type="ECO:0000256" key="3">
    <source>
        <dbReference type="ARBA" id="ARBA00005042"/>
    </source>
</evidence>
<comment type="function">
    <text evidence="1">This protein catalyzes the committed step to the synthesis of the acidic phospholipids.</text>
</comment>
<gene>
    <name evidence="21" type="primary">pgsA</name>
    <name evidence="21" type="ORF">FWJ32_07375</name>
</gene>
<evidence type="ECO:0000256" key="10">
    <source>
        <dbReference type="ARBA" id="ARBA00022679"/>
    </source>
</evidence>
<evidence type="ECO:0000256" key="16">
    <source>
        <dbReference type="ARBA" id="ARBA00023264"/>
    </source>
</evidence>
<evidence type="ECO:0000256" key="9">
    <source>
        <dbReference type="ARBA" id="ARBA00022516"/>
    </source>
</evidence>
<feature type="transmembrane region" description="Helical" evidence="20">
    <location>
        <begin position="30"/>
        <end position="50"/>
    </location>
</feature>
<evidence type="ECO:0000256" key="2">
    <source>
        <dbReference type="ARBA" id="ARBA00004651"/>
    </source>
</evidence>
<evidence type="ECO:0000256" key="12">
    <source>
        <dbReference type="ARBA" id="ARBA00022989"/>
    </source>
</evidence>
<dbReference type="EC" id="2.7.8.5" evidence="6 18"/>